<dbReference type="GO" id="GO:0006364">
    <property type="term" value="P:rRNA processing"/>
    <property type="evidence" value="ECO:0007669"/>
    <property type="project" value="InterPro"/>
</dbReference>
<dbReference type="EMBL" id="CM000780">
    <property type="protein sequence ID" value="AQK50838.1"/>
    <property type="molecule type" value="Genomic_DNA"/>
</dbReference>
<dbReference type="GO" id="GO:0008168">
    <property type="term" value="F:methyltransferase activity"/>
    <property type="evidence" value="ECO:0007669"/>
    <property type="project" value="UniProtKB-KW"/>
</dbReference>
<keyword evidence="1" id="KW-0808">Transferase</keyword>
<protein>
    <submittedName>
        <fullName evidence="1">Methyltransferase</fullName>
    </submittedName>
</protein>
<reference evidence="1" key="1">
    <citation type="submission" date="2015-12" db="EMBL/GenBank/DDBJ databases">
        <title>Update maize B73 reference genome by single molecule sequencing technologies.</title>
        <authorList>
            <consortium name="Maize Genome Sequencing Project"/>
            <person name="Ware D."/>
        </authorList>
    </citation>
    <scope>NUCLEOTIDE SEQUENCE</scope>
    <source>
        <tissue evidence="1">Seedling</tissue>
    </source>
</reference>
<dbReference type="PANTHER" id="PTHR30027:SF3">
    <property type="entry name" value="16S RRNA (URACIL(1498)-N(3))-METHYLTRANSFERASE"/>
    <property type="match status" value="1"/>
</dbReference>
<dbReference type="Gene3D" id="3.40.1280.10">
    <property type="match status" value="1"/>
</dbReference>
<dbReference type="AlphaFoldDB" id="A0A1D6PW98"/>
<keyword evidence="1" id="KW-0489">Methyltransferase</keyword>
<dbReference type="InParanoid" id="A0A1D6PW98"/>
<organism evidence="1">
    <name type="scientific">Zea mays</name>
    <name type="common">Maize</name>
    <dbReference type="NCBI Taxonomy" id="4577"/>
    <lineage>
        <taxon>Eukaryota</taxon>
        <taxon>Viridiplantae</taxon>
        <taxon>Streptophyta</taxon>
        <taxon>Embryophyta</taxon>
        <taxon>Tracheophyta</taxon>
        <taxon>Spermatophyta</taxon>
        <taxon>Magnoliopsida</taxon>
        <taxon>Liliopsida</taxon>
        <taxon>Poales</taxon>
        <taxon>Poaceae</taxon>
        <taxon>PACMAD clade</taxon>
        <taxon>Panicoideae</taxon>
        <taxon>Andropogonodae</taxon>
        <taxon>Andropogoneae</taxon>
        <taxon>Tripsacinae</taxon>
        <taxon>Zea</taxon>
    </lineage>
</organism>
<dbReference type="GO" id="GO:0032259">
    <property type="term" value="P:methylation"/>
    <property type="evidence" value="ECO:0007669"/>
    <property type="project" value="UniProtKB-KW"/>
</dbReference>
<evidence type="ECO:0000313" key="1">
    <source>
        <dbReference type="EMBL" id="AQK50838.1"/>
    </source>
</evidence>
<dbReference type="InterPro" id="IPR029026">
    <property type="entry name" value="tRNA_m1G_MTases_N"/>
</dbReference>
<sequence>MKFLSPTCFHRVELFNGVGRLAEGFIHKVDKGGSDVELLEDARIIAPQGIQWHVFAAFGTLKGGRADWLIEKCTVCYTHFGSSYSLSTSKSVLFSYLGTWIF</sequence>
<gene>
    <name evidence="1" type="ORF">ZEAMMB73_Zm00001d049580</name>
</gene>
<dbReference type="STRING" id="4577.A0A1D6PW98"/>
<dbReference type="PANTHER" id="PTHR30027">
    <property type="entry name" value="RIBOSOMAL RNA SMALL SUBUNIT METHYLTRANSFERASE E"/>
    <property type="match status" value="1"/>
</dbReference>
<dbReference type="InterPro" id="IPR006700">
    <property type="entry name" value="RsmE"/>
</dbReference>
<name>A0A1D6PW98_MAIZE</name>
<accession>A0A1D6PW98</accession>
<proteinExistence type="predicted"/>